<feature type="region of interest" description="Disordered" evidence="9">
    <location>
        <begin position="1416"/>
        <end position="1491"/>
    </location>
</feature>
<feature type="compositionally biased region" description="Low complexity" evidence="9">
    <location>
        <begin position="1443"/>
        <end position="1453"/>
    </location>
</feature>
<dbReference type="EMBL" id="KV745569">
    <property type="protein sequence ID" value="OCK74067.1"/>
    <property type="molecule type" value="Genomic_DNA"/>
</dbReference>
<dbReference type="GO" id="GO:0005634">
    <property type="term" value="C:nucleus"/>
    <property type="evidence" value="ECO:0007669"/>
    <property type="project" value="UniProtKB-SubCell"/>
</dbReference>
<feature type="region of interest" description="Disordered" evidence="9">
    <location>
        <begin position="820"/>
        <end position="841"/>
    </location>
</feature>
<dbReference type="InterPro" id="IPR009057">
    <property type="entry name" value="Homeodomain-like_sf"/>
</dbReference>
<keyword evidence="3" id="KW-0227">DNA damage</keyword>
<gene>
    <name evidence="12" type="ORF">K432DRAFT_430241</name>
</gene>
<evidence type="ECO:0000256" key="6">
    <source>
        <dbReference type="ARBA" id="ARBA00023242"/>
    </source>
</evidence>
<evidence type="ECO:0000256" key="9">
    <source>
        <dbReference type="SAM" id="MobiDB-lite"/>
    </source>
</evidence>
<evidence type="ECO:0000313" key="13">
    <source>
        <dbReference type="Proteomes" id="UP000250266"/>
    </source>
</evidence>
<feature type="compositionally biased region" description="Polar residues" evidence="9">
    <location>
        <begin position="1186"/>
        <end position="1204"/>
    </location>
</feature>
<keyword evidence="4" id="KW-0156">Chromatin regulator</keyword>
<feature type="compositionally biased region" description="Polar residues" evidence="9">
    <location>
        <begin position="1420"/>
        <end position="1442"/>
    </location>
</feature>
<feature type="region of interest" description="Disordered" evidence="9">
    <location>
        <begin position="1089"/>
        <end position="1122"/>
    </location>
</feature>
<feature type="compositionally biased region" description="Polar residues" evidence="9">
    <location>
        <begin position="200"/>
        <end position="213"/>
    </location>
</feature>
<evidence type="ECO:0000259" key="11">
    <source>
        <dbReference type="PROSITE" id="PS51204"/>
    </source>
</evidence>
<reference evidence="12 13" key="1">
    <citation type="journal article" date="2016" name="Nat. Commun.">
        <title>Ectomycorrhizal ecology is imprinted in the genome of the dominant symbiotic fungus Cenococcum geophilum.</title>
        <authorList>
            <consortium name="DOE Joint Genome Institute"/>
            <person name="Peter M."/>
            <person name="Kohler A."/>
            <person name="Ohm R.A."/>
            <person name="Kuo A."/>
            <person name="Krutzmann J."/>
            <person name="Morin E."/>
            <person name="Arend M."/>
            <person name="Barry K.W."/>
            <person name="Binder M."/>
            <person name="Choi C."/>
            <person name="Clum A."/>
            <person name="Copeland A."/>
            <person name="Grisel N."/>
            <person name="Haridas S."/>
            <person name="Kipfer T."/>
            <person name="LaButti K."/>
            <person name="Lindquist E."/>
            <person name="Lipzen A."/>
            <person name="Maire R."/>
            <person name="Meier B."/>
            <person name="Mihaltcheva S."/>
            <person name="Molinier V."/>
            <person name="Murat C."/>
            <person name="Poggeler S."/>
            <person name="Quandt C.A."/>
            <person name="Sperisen C."/>
            <person name="Tritt A."/>
            <person name="Tisserant E."/>
            <person name="Crous P.W."/>
            <person name="Henrissat B."/>
            <person name="Nehls U."/>
            <person name="Egli S."/>
            <person name="Spatafora J.W."/>
            <person name="Grigoriev I.V."/>
            <person name="Martin F.M."/>
        </authorList>
    </citation>
    <scope>NUCLEOTIDE SEQUENCE [LARGE SCALE GENOMIC DNA]</scope>
    <source>
        <strain evidence="12 13">CBS 459.81</strain>
    </source>
</reference>
<feature type="compositionally biased region" description="Basic and acidic residues" evidence="9">
    <location>
        <begin position="749"/>
        <end position="758"/>
    </location>
</feature>
<dbReference type="GO" id="GO:0003682">
    <property type="term" value="F:chromatin binding"/>
    <property type="evidence" value="ECO:0007669"/>
    <property type="project" value="TreeGrafter"/>
</dbReference>
<feature type="compositionally biased region" description="Basic and acidic residues" evidence="9">
    <location>
        <begin position="261"/>
        <end position="292"/>
    </location>
</feature>
<dbReference type="OrthoDB" id="5364245at2759"/>
<feature type="region of interest" description="Disordered" evidence="9">
    <location>
        <begin position="744"/>
        <end position="783"/>
    </location>
</feature>
<dbReference type="SMART" id="SM00717">
    <property type="entry name" value="SANT"/>
    <property type="match status" value="1"/>
</dbReference>
<proteinExistence type="inferred from homology"/>
<name>A0A8E2DYM4_9PEZI</name>
<feature type="compositionally biased region" description="Polar residues" evidence="9">
    <location>
        <begin position="445"/>
        <end position="459"/>
    </location>
</feature>
<feature type="region of interest" description="Disordered" evidence="9">
    <location>
        <begin position="1042"/>
        <end position="1066"/>
    </location>
</feature>
<dbReference type="PANTHER" id="PTHR46459">
    <property type="entry name" value="E1A-BINDING PROTEIN P400-RELATED"/>
    <property type="match status" value="1"/>
</dbReference>
<dbReference type="Pfam" id="PF13921">
    <property type="entry name" value="Myb_DNA-bind_6"/>
    <property type="match status" value="1"/>
</dbReference>
<evidence type="ECO:0000256" key="8">
    <source>
        <dbReference type="ARBA" id="ARBA00029670"/>
    </source>
</evidence>
<feature type="region of interest" description="Disordered" evidence="9">
    <location>
        <begin position="1136"/>
        <end position="1232"/>
    </location>
</feature>
<keyword evidence="6" id="KW-0539">Nucleus</keyword>
<feature type="compositionally biased region" description="Polar residues" evidence="9">
    <location>
        <begin position="340"/>
        <end position="354"/>
    </location>
</feature>
<dbReference type="CDD" id="cd00167">
    <property type="entry name" value="SANT"/>
    <property type="match status" value="1"/>
</dbReference>
<dbReference type="PANTHER" id="PTHR46459:SF1">
    <property type="entry name" value="E1A-BINDING PROTEIN P400"/>
    <property type="match status" value="1"/>
</dbReference>
<dbReference type="SUPFAM" id="SSF46689">
    <property type="entry name" value="Homeodomain-like"/>
    <property type="match status" value="1"/>
</dbReference>
<dbReference type="SMART" id="SM00573">
    <property type="entry name" value="HSA"/>
    <property type="match status" value="1"/>
</dbReference>
<feature type="compositionally biased region" description="Polar residues" evidence="9">
    <location>
        <begin position="535"/>
        <end position="558"/>
    </location>
</feature>
<comment type="subcellular location">
    <subcellularLocation>
        <location evidence="1">Nucleus</location>
    </subcellularLocation>
</comment>
<keyword evidence="5" id="KW-0234">DNA repair</keyword>
<feature type="compositionally biased region" description="Acidic residues" evidence="9">
    <location>
        <begin position="770"/>
        <end position="781"/>
    </location>
</feature>
<dbReference type="GO" id="GO:0006325">
    <property type="term" value="P:chromatin organization"/>
    <property type="evidence" value="ECO:0007669"/>
    <property type="project" value="UniProtKB-KW"/>
</dbReference>
<feature type="compositionally biased region" description="Polar residues" evidence="9">
    <location>
        <begin position="511"/>
        <end position="527"/>
    </location>
</feature>
<dbReference type="Proteomes" id="UP000250266">
    <property type="component" value="Unassembled WGS sequence"/>
</dbReference>
<protein>
    <recommendedName>
        <fullName evidence="8">Vacuolar import and degradation protein 21</fullName>
    </recommendedName>
</protein>
<feature type="compositionally biased region" description="Polar residues" evidence="9">
    <location>
        <begin position="304"/>
        <end position="317"/>
    </location>
</feature>
<comment type="similarity">
    <text evidence="2">Belongs to the EAF1 family.</text>
</comment>
<feature type="compositionally biased region" description="Basic and acidic residues" evidence="9">
    <location>
        <begin position="409"/>
        <end position="431"/>
    </location>
</feature>
<dbReference type="InterPro" id="IPR014012">
    <property type="entry name" value="HSA_dom"/>
</dbReference>
<feature type="domain" description="HSA" evidence="11">
    <location>
        <begin position="674"/>
        <end position="749"/>
    </location>
</feature>
<evidence type="ECO:0000256" key="2">
    <source>
        <dbReference type="ARBA" id="ARBA00008913"/>
    </source>
</evidence>
<dbReference type="Gene3D" id="1.10.10.60">
    <property type="entry name" value="Homeodomain-like"/>
    <property type="match status" value="1"/>
</dbReference>
<comment type="function">
    <text evidence="7">Component of the NuA4 histone acetyltransferase complex which is involved in transcriptional activation of selected genes principally by acetylation of nucleosomal histone H4 and H2A. The NuA4 complex is also involved in DNA repair.</text>
</comment>
<feature type="compositionally biased region" description="Polar residues" evidence="9">
    <location>
        <begin position="1107"/>
        <end position="1120"/>
    </location>
</feature>
<evidence type="ECO:0000313" key="12">
    <source>
        <dbReference type="EMBL" id="OCK74067.1"/>
    </source>
</evidence>
<evidence type="ECO:0000256" key="3">
    <source>
        <dbReference type="ARBA" id="ARBA00022763"/>
    </source>
</evidence>
<evidence type="ECO:0000256" key="1">
    <source>
        <dbReference type="ARBA" id="ARBA00004123"/>
    </source>
</evidence>
<feature type="region of interest" description="Disordered" evidence="9">
    <location>
        <begin position="501"/>
        <end position="566"/>
    </location>
</feature>
<evidence type="ECO:0000259" key="10">
    <source>
        <dbReference type="PROSITE" id="PS50090"/>
    </source>
</evidence>
<feature type="compositionally biased region" description="Polar residues" evidence="9">
    <location>
        <begin position="1467"/>
        <end position="1481"/>
    </location>
</feature>
<feature type="compositionally biased region" description="Low complexity" evidence="9">
    <location>
        <begin position="1140"/>
        <end position="1157"/>
    </location>
</feature>
<feature type="domain" description="Myb-like" evidence="10">
    <location>
        <begin position="943"/>
        <end position="1003"/>
    </location>
</feature>
<feature type="region of interest" description="Disordered" evidence="9">
    <location>
        <begin position="187"/>
        <end position="471"/>
    </location>
</feature>
<dbReference type="PROSITE" id="PS51204">
    <property type="entry name" value="HSA"/>
    <property type="match status" value="1"/>
</dbReference>
<evidence type="ECO:0000256" key="4">
    <source>
        <dbReference type="ARBA" id="ARBA00022853"/>
    </source>
</evidence>
<dbReference type="GO" id="GO:0006281">
    <property type="term" value="P:DNA repair"/>
    <property type="evidence" value="ECO:0007669"/>
    <property type="project" value="UniProtKB-KW"/>
</dbReference>
<accession>A0A8E2DYM4</accession>
<feature type="region of interest" description="Disordered" evidence="9">
    <location>
        <begin position="857"/>
        <end position="898"/>
    </location>
</feature>
<dbReference type="Pfam" id="PF07529">
    <property type="entry name" value="HSA"/>
    <property type="match status" value="1"/>
</dbReference>
<sequence>MSLDDLRDATSREKKNEITNCELSRKRKLRELYAYTALLNAAHPRKLHDFVFNAQPDDKELAFLDENDIAKGRYFQESTLPSPYQNAKLSPKSAGLPIPKAPTQVSAPSSPPATVGSAINLDEQRKGNSASPPLPNPTLINDAPGIEDGMAKRSLQSLASPHRETISAPQYRGCDTSRNDVAKLVDRDFDLGPRPKRAKFSNNRNIEDSSSAASVLPDGPSVDPQAAIPVTAKDVANLPQSDMPHQDSDATPPPPQVVHTPPKENQEQHLQEFNRGSEKSGERERKEDDRLGLPHGSGYGELASSPSSTVGPYSTATPRLHQHSPDTSPDEETFRARASRGTQSGARSFLQEQITNDEQDIAQKSMSMVVKDDSGSPKAPEPQSQLDREQAIQLVRDSNDLNSSSRAGISREAEGNHSLAEHANDIAREAQSDVGESQLEPASPTHPSDSLPTPTTNVPERSVGSPHSEDTVVVKVRTYQTTHSKQPTPPADVEMQDLPSAECQENHSLPPASQRSHMVSGTSSNDISLKPSEMSGETSHVNGTLTPRSGNASASESPSRLCRSEAKRKSTISTVIFAKQDNSRPTNSLQVFDENYASLRGASQDPDKDYLHGLFQFQAHHQPRSIPLQELLGSARKTVTTANTLACLREVQDYKILKRVYQLQNANRWSLRQMQKSAEPPRPCTHLDHLLAEMKWMQTDFQEERNWKKSLAKTFARWCMEFVNSSPEKQKSLLVNARIPTRLNSANRANDDEMHDAPTPDLIPSGANETESESFPDDDELLSNFGNANPPVGLFSLGFDDVVMKIDRTAASDALLQELPSYEPSPEPSFDNNSNSISDPPILPVSKFITGKLVSRVTGPPRKRSRFEYEEEDEPVTPPSRSHTSEHSMPSTPGRRFNRNDLLPEMTSVALFNPENKHVRDRIQAGHAFRPPSEFPMPSTAFFEARQSSQWLWDEDQKLRTLVKDYTFNWSLIASTLCLPSSFTSGAERRTPWECFERWVQLEGLPAEMSKTQYFRTYQSRLEAAQRTVSAQHQALQQQLQQQAQSGGPISSQIRRRTTQPIRVERRKNNRYLAVIDGMRKLARKREQVAHKQQESAKAAQLRKAQESTAVKTSVHTPQEFSRLKWEREEKIKEKHEQYRQTMARQAAANAQRQVQAPGQPSALANGVGQPPRNGTPNGTAHVPSPLSNPTSQSGHPQPGNMQARTHPGQPGMQAGFPNGNMPGLPPGIQGIPQAQMQAANMQNQQRMPPPENMRLAMQRGQYQAPNQHQFQLQQQQINIASSLTGGHMGAGSGMPSAAMMASMGGQNINGNSNPSMNGMPGPAASPRMSQVNPTLQNQRPLSNGHMPTIQHFQNQLRNAHPDWTPEQIVKAASDQMKQALARNRASAMSAAAGASAMGAGASQIGSNVYLQNGGGGLAGSQSPNSAQYQRQLSQHMMNQRTQQQQQQQQQQQAGSPGLSSARPPSRSGTPLNPQLQQSPGLPQAQLAGRN</sequence>
<keyword evidence="13" id="KW-1185">Reference proteome</keyword>
<dbReference type="PROSITE" id="PS50090">
    <property type="entry name" value="MYB_LIKE"/>
    <property type="match status" value="1"/>
</dbReference>
<evidence type="ECO:0000256" key="5">
    <source>
        <dbReference type="ARBA" id="ARBA00023204"/>
    </source>
</evidence>
<dbReference type="InterPro" id="IPR001005">
    <property type="entry name" value="SANT/Myb"/>
</dbReference>
<dbReference type="GO" id="GO:0035267">
    <property type="term" value="C:NuA4 histone acetyltransferase complex"/>
    <property type="evidence" value="ECO:0007669"/>
    <property type="project" value="TreeGrafter"/>
</dbReference>
<feature type="compositionally biased region" description="Polar residues" evidence="9">
    <location>
        <begin position="879"/>
        <end position="891"/>
    </location>
</feature>
<organism evidence="12 13">
    <name type="scientific">Lepidopterella palustris CBS 459.81</name>
    <dbReference type="NCBI Taxonomy" id="1314670"/>
    <lineage>
        <taxon>Eukaryota</taxon>
        <taxon>Fungi</taxon>
        <taxon>Dikarya</taxon>
        <taxon>Ascomycota</taxon>
        <taxon>Pezizomycotina</taxon>
        <taxon>Dothideomycetes</taxon>
        <taxon>Pleosporomycetidae</taxon>
        <taxon>Mytilinidiales</taxon>
        <taxon>Argynnaceae</taxon>
        <taxon>Lepidopterella</taxon>
    </lineage>
</organism>
<feature type="region of interest" description="Disordered" evidence="9">
    <location>
        <begin position="81"/>
        <end position="146"/>
    </location>
</feature>
<evidence type="ECO:0000256" key="7">
    <source>
        <dbReference type="ARBA" id="ARBA00025178"/>
    </source>
</evidence>